<evidence type="ECO:0000313" key="4">
    <source>
        <dbReference type="EMBL" id="SEI54565.1"/>
    </source>
</evidence>
<dbReference type="InterPro" id="IPR000073">
    <property type="entry name" value="AB_hydrolase_1"/>
</dbReference>
<organism evidence="4 5">
    <name type="scientific">Allopseudospirillum japonicum</name>
    <dbReference type="NCBI Taxonomy" id="64971"/>
    <lineage>
        <taxon>Bacteria</taxon>
        <taxon>Pseudomonadati</taxon>
        <taxon>Pseudomonadota</taxon>
        <taxon>Gammaproteobacteria</taxon>
        <taxon>Oceanospirillales</taxon>
        <taxon>Oceanospirillaceae</taxon>
        <taxon>Allopseudospirillum</taxon>
    </lineage>
</organism>
<evidence type="ECO:0000256" key="1">
    <source>
        <dbReference type="ARBA" id="ARBA00008645"/>
    </source>
</evidence>
<dbReference type="RefSeq" id="WP_177166802.1">
    <property type="nucleotide sequence ID" value="NZ_FNYH01000004.1"/>
</dbReference>
<dbReference type="InterPro" id="IPR050266">
    <property type="entry name" value="AB_hydrolase_sf"/>
</dbReference>
<proteinExistence type="inferred from homology"/>
<feature type="domain" description="AB hydrolase-1" evidence="3">
    <location>
        <begin position="29"/>
        <end position="274"/>
    </location>
</feature>
<dbReference type="AlphaFoldDB" id="A0A1H6RSP4"/>
<dbReference type="GO" id="GO:0016787">
    <property type="term" value="F:hydrolase activity"/>
    <property type="evidence" value="ECO:0007669"/>
    <property type="project" value="UniProtKB-KW"/>
</dbReference>
<dbReference type="GO" id="GO:0016020">
    <property type="term" value="C:membrane"/>
    <property type="evidence" value="ECO:0007669"/>
    <property type="project" value="TreeGrafter"/>
</dbReference>
<dbReference type="STRING" id="64971.SAMN05421831_10426"/>
<dbReference type="PRINTS" id="PR00111">
    <property type="entry name" value="ABHYDROLASE"/>
</dbReference>
<sequence length="293" mass="32566">MNTLSAQEICLPLEHLTLNALAWGHAKNPPILALHGWLDNAATFSLIAPALAAQGYYVLAPDFAGHGYSDWRPTGTPYLIWEHVYEVLAIAQFCQWSHFDLLGHSMGAGIACLTAGSFPERIGQLALIEGIGTLATEAEQAPEALAESIHMRLSKSPVQQQAIYKEKELYIRARMQGLGAVSYQAAEILLTRGLQAHPQGYRWRTDPRLRQASSLRLSEAHNLAWLSKIQAPVCGIQAQQGFLVQRPKMLARWQYLQNLTLLTLEGGHHLHLEEDTAPAVRQALVDFWHPHQP</sequence>
<gene>
    <name evidence="4" type="ORF">SAMN05421831_10426</name>
</gene>
<dbReference type="Gene3D" id="3.40.50.1820">
    <property type="entry name" value="alpha/beta hydrolase"/>
    <property type="match status" value="1"/>
</dbReference>
<dbReference type="Proteomes" id="UP000242999">
    <property type="component" value="Unassembled WGS sequence"/>
</dbReference>
<evidence type="ECO:0000259" key="3">
    <source>
        <dbReference type="Pfam" id="PF00561"/>
    </source>
</evidence>
<dbReference type="InterPro" id="IPR029058">
    <property type="entry name" value="AB_hydrolase_fold"/>
</dbReference>
<dbReference type="SUPFAM" id="SSF53474">
    <property type="entry name" value="alpha/beta-Hydrolases"/>
    <property type="match status" value="1"/>
</dbReference>
<evidence type="ECO:0000256" key="2">
    <source>
        <dbReference type="ARBA" id="ARBA00022801"/>
    </source>
</evidence>
<dbReference type="PANTHER" id="PTHR43798">
    <property type="entry name" value="MONOACYLGLYCEROL LIPASE"/>
    <property type="match status" value="1"/>
</dbReference>
<dbReference type="Pfam" id="PF00561">
    <property type="entry name" value="Abhydrolase_1"/>
    <property type="match status" value="1"/>
</dbReference>
<dbReference type="PANTHER" id="PTHR43798:SF14">
    <property type="entry name" value="SERINE HYDROLASE-LIKE PROTEIN DDB_G0286239"/>
    <property type="match status" value="1"/>
</dbReference>
<comment type="similarity">
    <text evidence="1">Belongs to the AB hydrolase superfamily.</text>
</comment>
<reference evidence="5" key="1">
    <citation type="submission" date="2016-10" db="EMBL/GenBank/DDBJ databases">
        <authorList>
            <person name="Varghese N."/>
            <person name="Submissions S."/>
        </authorList>
    </citation>
    <scope>NUCLEOTIDE SEQUENCE [LARGE SCALE GENOMIC DNA]</scope>
    <source>
        <strain evidence="5">DSM 7165</strain>
    </source>
</reference>
<dbReference type="EMBL" id="FNYH01000004">
    <property type="protein sequence ID" value="SEI54565.1"/>
    <property type="molecule type" value="Genomic_DNA"/>
</dbReference>
<keyword evidence="2" id="KW-0378">Hydrolase</keyword>
<keyword evidence="5" id="KW-1185">Reference proteome</keyword>
<accession>A0A1H6RSP4</accession>
<evidence type="ECO:0000313" key="5">
    <source>
        <dbReference type="Proteomes" id="UP000242999"/>
    </source>
</evidence>
<name>A0A1H6RSP4_9GAMM</name>
<protein>
    <submittedName>
        <fullName evidence="4">Pimeloyl-ACP methyl ester carboxylesterase</fullName>
    </submittedName>
</protein>